<dbReference type="AlphaFoldDB" id="A0A0C9YQQ4"/>
<organism evidence="1 2">
    <name type="scientific">Pisolithus microcarpus 441</name>
    <dbReference type="NCBI Taxonomy" id="765257"/>
    <lineage>
        <taxon>Eukaryota</taxon>
        <taxon>Fungi</taxon>
        <taxon>Dikarya</taxon>
        <taxon>Basidiomycota</taxon>
        <taxon>Agaricomycotina</taxon>
        <taxon>Agaricomycetes</taxon>
        <taxon>Agaricomycetidae</taxon>
        <taxon>Boletales</taxon>
        <taxon>Sclerodermatineae</taxon>
        <taxon>Pisolithaceae</taxon>
        <taxon>Pisolithus</taxon>
    </lineage>
</organism>
<dbReference type="OrthoDB" id="3247418at2759"/>
<feature type="non-terminal residue" evidence="1">
    <location>
        <position position="1"/>
    </location>
</feature>
<dbReference type="EMBL" id="KN834056">
    <property type="protein sequence ID" value="KIK12697.1"/>
    <property type="molecule type" value="Genomic_DNA"/>
</dbReference>
<dbReference type="Proteomes" id="UP000054018">
    <property type="component" value="Unassembled WGS sequence"/>
</dbReference>
<keyword evidence="2" id="KW-1185">Reference proteome</keyword>
<reference evidence="2" key="2">
    <citation type="submission" date="2015-01" db="EMBL/GenBank/DDBJ databases">
        <title>Evolutionary Origins and Diversification of the Mycorrhizal Mutualists.</title>
        <authorList>
            <consortium name="DOE Joint Genome Institute"/>
            <consortium name="Mycorrhizal Genomics Consortium"/>
            <person name="Kohler A."/>
            <person name="Kuo A."/>
            <person name="Nagy L.G."/>
            <person name="Floudas D."/>
            <person name="Copeland A."/>
            <person name="Barry K.W."/>
            <person name="Cichocki N."/>
            <person name="Veneault-Fourrey C."/>
            <person name="LaButti K."/>
            <person name="Lindquist E.A."/>
            <person name="Lipzen A."/>
            <person name="Lundell T."/>
            <person name="Morin E."/>
            <person name="Murat C."/>
            <person name="Riley R."/>
            <person name="Ohm R."/>
            <person name="Sun H."/>
            <person name="Tunlid A."/>
            <person name="Henrissat B."/>
            <person name="Grigoriev I.V."/>
            <person name="Hibbett D.S."/>
            <person name="Martin F."/>
        </authorList>
    </citation>
    <scope>NUCLEOTIDE SEQUENCE [LARGE SCALE GENOMIC DNA]</scope>
    <source>
        <strain evidence="2">441</strain>
    </source>
</reference>
<sequence length="193" mass="21706">GELEQTVLDSFIQGSKLRHWLGRPDSPAAIKECKLLFDKYISNSEVSISEFVPKRAPKQAVPTELRLLTSRKHLVLHACTNFGGTIFSRHSSHQGNSSIMFYPGGSQSRPPIPGCIKYIFEDNGHTELAVQQQLPVGADAIDAFQHYPYFPACLYSVALGEDLEVVRLEWVMCHCARWNFSEKHVIILPLLQV</sequence>
<protein>
    <submittedName>
        <fullName evidence="1">Uncharacterized protein</fullName>
    </submittedName>
</protein>
<evidence type="ECO:0000313" key="2">
    <source>
        <dbReference type="Proteomes" id="UP000054018"/>
    </source>
</evidence>
<dbReference type="STRING" id="765257.A0A0C9YQQ4"/>
<feature type="non-terminal residue" evidence="1">
    <location>
        <position position="193"/>
    </location>
</feature>
<reference evidence="1 2" key="1">
    <citation type="submission" date="2014-04" db="EMBL/GenBank/DDBJ databases">
        <authorList>
            <consortium name="DOE Joint Genome Institute"/>
            <person name="Kuo A."/>
            <person name="Kohler A."/>
            <person name="Costa M.D."/>
            <person name="Nagy L.G."/>
            <person name="Floudas D."/>
            <person name="Copeland A."/>
            <person name="Barry K.W."/>
            <person name="Cichocki N."/>
            <person name="Veneault-Fourrey C."/>
            <person name="LaButti K."/>
            <person name="Lindquist E.A."/>
            <person name="Lipzen A."/>
            <person name="Lundell T."/>
            <person name="Morin E."/>
            <person name="Murat C."/>
            <person name="Sun H."/>
            <person name="Tunlid A."/>
            <person name="Henrissat B."/>
            <person name="Grigoriev I.V."/>
            <person name="Hibbett D.S."/>
            <person name="Martin F."/>
            <person name="Nordberg H.P."/>
            <person name="Cantor M.N."/>
            <person name="Hua S.X."/>
        </authorList>
    </citation>
    <scope>NUCLEOTIDE SEQUENCE [LARGE SCALE GENOMIC DNA]</scope>
    <source>
        <strain evidence="1 2">441</strain>
    </source>
</reference>
<accession>A0A0C9YQQ4</accession>
<proteinExistence type="predicted"/>
<dbReference type="HOGENOM" id="CLU_067870_0_0_1"/>
<evidence type="ECO:0000313" key="1">
    <source>
        <dbReference type="EMBL" id="KIK12697.1"/>
    </source>
</evidence>
<name>A0A0C9YQQ4_9AGAM</name>
<gene>
    <name evidence="1" type="ORF">PISMIDRAFT_51297</name>
</gene>